<dbReference type="EMBL" id="BMVW01000012">
    <property type="protein sequence ID" value="GGZ26152.1"/>
    <property type="molecule type" value="Genomic_DNA"/>
</dbReference>
<dbReference type="RefSeq" id="WP_229859449.1">
    <property type="nucleotide sequence ID" value="NZ_BMVW01000012.1"/>
</dbReference>
<dbReference type="PROSITE" id="PS51257">
    <property type="entry name" value="PROKAR_LIPOPROTEIN"/>
    <property type="match status" value="1"/>
</dbReference>
<proteinExistence type="predicted"/>
<protein>
    <recommendedName>
        <fullName evidence="2">Phosphodiester glycosidase domain-containing protein</fullName>
    </recommendedName>
</protein>
<sequence length="434" mass="42876">MADAGRRGGSRSRSRCGALAALALAVTACAPAAPAGSPAPAEPGAAARAGAGLPAGVSFHRLTRTWSDGREARISLLRIAPDADARVVGVHGEHLATPDTVRAMAARAGAVAAVNGGFFDVATGPDFSGYAGDPLGVYASDGVLLSEAAQGRTALVLGPRGSAPRVTRLRTAQSVAAADGAVRELDGVDRVPGRILGCGGVGGDVLPATGEVRTAPLHNHLCTDPDEIVRFTPEWGVSSPPGAPGSVEALLGGNGRVTEVRSPAGGPIPRGAGSLYGVGDGAAWLRAHARPGGAVTVASRITDMEGRSVLAEGVSVLGGGPGLVYDGRPAVDLAENGYPASALAHRAPRTLAGVRADGTLLLAVVDGRTPTSAGATFQEAASLMAGLGAVSALNLDGGGSSTMAVDGSVENTPMDGDGRGQVQRPVATAVAVLP</sequence>
<reference evidence="3" key="1">
    <citation type="journal article" date="2014" name="Int. J. Syst. Evol. Microbiol.">
        <title>Complete genome sequence of Corynebacterium casei LMG S-19264T (=DSM 44701T), isolated from a smear-ripened cheese.</title>
        <authorList>
            <consortium name="US DOE Joint Genome Institute (JGI-PGF)"/>
            <person name="Walter F."/>
            <person name="Albersmeier A."/>
            <person name="Kalinowski J."/>
            <person name="Ruckert C."/>
        </authorList>
    </citation>
    <scope>NUCLEOTIDE SEQUENCE</scope>
    <source>
        <strain evidence="3">JCM 4815</strain>
    </source>
</reference>
<dbReference type="Proteomes" id="UP000622166">
    <property type="component" value="Unassembled WGS sequence"/>
</dbReference>
<evidence type="ECO:0000313" key="4">
    <source>
        <dbReference type="Proteomes" id="UP000622166"/>
    </source>
</evidence>
<comment type="caution">
    <text evidence="3">The sequence shown here is derived from an EMBL/GenBank/DDBJ whole genome shotgun (WGS) entry which is preliminary data.</text>
</comment>
<keyword evidence="4" id="KW-1185">Reference proteome</keyword>
<dbReference type="InterPro" id="IPR018711">
    <property type="entry name" value="NAGPA"/>
</dbReference>
<feature type="signal peptide" evidence="1">
    <location>
        <begin position="1"/>
        <end position="32"/>
    </location>
</feature>
<feature type="domain" description="Phosphodiester glycosidase" evidence="2">
    <location>
        <begin position="254"/>
        <end position="432"/>
    </location>
</feature>
<name>A0A918PWX8_9ACTN</name>
<dbReference type="PANTHER" id="PTHR40446">
    <property type="entry name" value="N-ACETYLGLUCOSAMINE-1-PHOSPHODIESTER ALPHA-N-ACETYLGLUCOSAMINIDASE"/>
    <property type="match status" value="1"/>
</dbReference>
<evidence type="ECO:0000313" key="3">
    <source>
        <dbReference type="EMBL" id="GGZ26152.1"/>
    </source>
</evidence>
<keyword evidence="1" id="KW-0732">Signal</keyword>
<evidence type="ECO:0000259" key="2">
    <source>
        <dbReference type="Pfam" id="PF09992"/>
    </source>
</evidence>
<feature type="chain" id="PRO_5037770700" description="Phosphodiester glycosidase domain-containing protein" evidence="1">
    <location>
        <begin position="33"/>
        <end position="434"/>
    </location>
</feature>
<dbReference type="AlphaFoldDB" id="A0A918PWX8"/>
<evidence type="ECO:0000256" key="1">
    <source>
        <dbReference type="SAM" id="SignalP"/>
    </source>
</evidence>
<reference evidence="3" key="2">
    <citation type="submission" date="2020-09" db="EMBL/GenBank/DDBJ databases">
        <authorList>
            <person name="Sun Q."/>
            <person name="Ohkuma M."/>
        </authorList>
    </citation>
    <scope>NUCLEOTIDE SEQUENCE</scope>
    <source>
        <strain evidence="3">JCM 4815</strain>
    </source>
</reference>
<organism evidence="3 4">
    <name type="scientific">Streptomyces poonensis</name>
    <dbReference type="NCBI Taxonomy" id="68255"/>
    <lineage>
        <taxon>Bacteria</taxon>
        <taxon>Bacillati</taxon>
        <taxon>Actinomycetota</taxon>
        <taxon>Actinomycetes</taxon>
        <taxon>Kitasatosporales</taxon>
        <taxon>Streptomycetaceae</taxon>
        <taxon>Streptomyces</taxon>
    </lineage>
</organism>
<dbReference type="PANTHER" id="PTHR40446:SF2">
    <property type="entry name" value="N-ACETYLGLUCOSAMINE-1-PHOSPHODIESTER ALPHA-N-ACETYLGLUCOSAMINIDASE"/>
    <property type="match status" value="1"/>
</dbReference>
<dbReference type="Pfam" id="PF09992">
    <property type="entry name" value="NAGPA"/>
    <property type="match status" value="1"/>
</dbReference>
<accession>A0A918PWX8</accession>
<gene>
    <name evidence="3" type="ORF">GCM10010365_53070</name>
</gene>